<dbReference type="EMBL" id="JARGEQ010000102">
    <property type="protein sequence ID" value="MDF1586962.1"/>
    <property type="molecule type" value="Genomic_DNA"/>
</dbReference>
<keyword evidence="2" id="KW-1185">Reference proteome</keyword>
<dbReference type="Gene3D" id="3.40.50.10600">
    <property type="entry name" value="SpoIIaa-like domains"/>
    <property type="match status" value="2"/>
</dbReference>
<dbReference type="RefSeq" id="WP_327789383.1">
    <property type="nucleotide sequence ID" value="NZ_JARGEQ010000102.1"/>
</dbReference>
<dbReference type="AlphaFoldDB" id="A0AAP3XS01"/>
<dbReference type="SUPFAM" id="SSF52091">
    <property type="entry name" value="SpoIIaa-like"/>
    <property type="match status" value="2"/>
</dbReference>
<accession>A0AAP3XS01</accession>
<gene>
    <name evidence="1" type="ORF">PZ740_11295</name>
</gene>
<reference evidence="1 2" key="1">
    <citation type="submission" date="2023-03" db="EMBL/GenBank/DDBJ databases">
        <title>YIM 152171 draft genome.</title>
        <authorList>
            <person name="Yang Z."/>
        </authorList>
    </citation>
    <scope>NUCLEOTIDE SEQUENCE [LARGE SCALE GENOMIC DNA]</scope>
    <source>
        <strain evidence="1 2">YIM 152171</strain>
    </source>
</reference>
<dbReference type="InterPro" id="IPR036513">
    <property type="entry name" value="STAS_dom_sf"/>
</dbReference>
<name>A0AAP3XS01_9PROT</name>
<protein>
    <submittedName>
        <fullName evidence="1">STAS/SEC14 domain-containing protein</fullName>
    </submittedName>
</protein>
<comment type="caution">
    <text evidence="1">The sequence shown here is derived from an EMBL/GenBank/DDBJ whole genome shotgun (WGS) entry which is preliminary data.</text>
</comment>
<proteinExistence type="predicted"/>
<dbReference type="InterPro" id="IPR021866">
    <property type="entry name" value="SpoIIAA-like"/>
</dbReference>
<dbReference type="InterPro" id="IPR038396">
    <property type="entry name" value="SpoIIAA-like_sf"/>
</dbReference>
<dbReference type="Pfam" id="PF11964">
    <property type="entry name" value="SpoIIAA-like"/>
    <property type="match status" value="2"/>
</dbReference>
<organism evidence="1 2">
    <name type="scientific">Marinimicrococcus flavescens</name>
    <dbReference type="NCBI Taxonomy" id="3031815"/>
    <lineage>
        <taxon>Bacteria</taxon>
        <taxon>Pseudomonadati</taxon>
        <taxon>Pseudomonadota</taxon>
        <taxon>Alphaproteobacteria</taxon>
        <taxon>Geminicoccales</taxon>
        <taxon>Geminicoccaceae</taxon>
        <taxon>Marinimicrococcus</taxon>
    </lineage>
</organism>
<evidence type="ECO:0000313" key="2">
    <source>
        <dbReference type="Proteomes" id="UP001301140"/>
    </source>
</evidence>
<sequence>MFERLPAPDHVLAFRLGGTMTGQDIASYRSLLDAMLETHERIGLCIDVTGLADMNADAFVEGARADMALLAHLRQLGRCAFVSDKEWPRALAGFMAALFPTFETRVFTPHERDQALSWAAERPKAPQAAPALRLIPTSRDDVLAFEIDGVIAANELSGIVEHVDAFLARHEKVRMLARIKRLGGIDPASFLQGGLLPMKLAAMQKLERYAIVGAPAWMRPIIETVNPAFPAIDMRAFAAENEADAWSWLGAEPAR</sequence>
<dbReference type="Proteomes" id="UP001301140">
    <property type="component" value="Unassembled WGS sequence"/>
</dbReference>
<evidence type="ECO:0000313" key="1">
    <source>
        <dbReference type="EMBL" id="MDF1586962.1"/>
    </source>
</evidence>